<feature type="region of interest" description="Disordered" evidence="1">
    <location>
        <begin position="115"/>
        <end position="134"/>
    </location>
</feature>
<proteinExistence type="predicted"/>
<sequence>MGRDLSSKPLRALRQHHAEFGEQATHPVVDRGALLDETLPCPMQAQRGLLMFILQRHETHARTGHRFADGCCIGRVILAALARHPVRRHKFWRHQLDRMAVPLEHPCPVMRARTGFHTDETGRQLGDQRNQLVP</sequence>
<dbReference type="Proteomes" id="UP000494363">
    <property type="component" value="Unassembled WGS sequence"/>
</dbReference>
<name>A0A6J5FCR2_9BURK</name>
<evidence type="ECO:0000313" key="2">
    <source>
        <dbReference type="EMBL" id="CAB3775015.1"/>
    </source>
</evidence>
<evidence type="ECO:0000313" key="3">
    <source>
        <dbReference type="Proteomes" id="UP000494363"/>
    </source>
</evidence>
<reference evidence="2 3" key="1">
    <citation type="submission" date="2020-04" db="EMBL/GenBank/DDBJ databases">
        <authorList>
            <person name="De Canck E."/>
        </authorList>
    </citation>
    <scope>NUCLEOTIDE SEQUENCE [LARGE SCALE GENOMIC DNA]</scope>
    <source>
        <strain evidence="2 3">LMG 29542</strain>
    </source>
</reference>
<dbReference type="AlphaFoldDB" id="A0A6J5FCR2"/>
<dbReference type="EMBL" id="CADIKH010000231">
    <property type="protein sequence ID" value="CAB3775015.1"/>
    <property type="molecule type" value="Genomic_DNA"/>
</dbReference>
<evidence type="ECO:0000256" key="1">
    <source>
        <dbReference type="SAM" id="MobiDB-lite"/>
    </source>
</evidence>
<gene>
    <name evidence="2" type="ORF">LMG29542_08397</name>
</gene>
<organism evidence="2 3">
    <name type="scientific">Paraburkholderia humisilvae</name>
    <dbReference type="NCBI Taxonomy" id="627669"/>
    <lineage>
        <taxon>Bacteria</taxon>
        <taxon>Pseudomonadati</taxon>
        <taxon>Pseudomonadota</taxon>
        <taxon>Betaproteobacteria</taxon>
        <taxon>Burkholderiales</taxon>
        <taxon>Burkholderiaceae</taxon>
        <taxon>Paraburkholderia</taxon>
    </lineage>
</organism>
<accession>A0A6J5FCR2</accession>
<protein>
    <submittedName>
        <fullName evidence="2">Uncharacterized protein</fullName>
    </submittedName>
</protein>
<keyword evidence="3" id="KW-1185">Reference proteome</keyword>